<dbReference type="Proteomes" id="UP000053105">
    <property type="component" value="Unassembled WGS sequence"/>
</dbReference>
<evidence type="ECO:0000313" key="1">
    <source>
        <dbReference type="EMBL" id="KOX70500.1"/>
    </source>
</evidence>
<organism evidence="1 2">
    <name type="scientific">Melipona quadrifasciata</name>
    <dbReference type="NCBI Taxonomy" id="166423"/>
    <lineage>
        <taxon>Eukaryota</taxon>
        <taxon>Metazoa</taxon>
        <taxon>Ecdysozoa</taxon>
        <taxon>Arthropoda</taxon>
        <taxon>Hexapoda</taxon>
        <taxon>Insecta</taxon>
        <taxon>Pterygota</taxon>
        <taxon>Neoptera</taxon>
        <taxon>Endopterygota</taxon>
        <taxon>Hymenoptera</taxon>
        <taxon>Apocrita</taxon>
        <taxon>Aculeata</taxon>
        <taxon>Apoidea</taxon>
        <taxon>Anthophila</taxon>
        <taxon>Apidae</taxon>
        <taxon>Melipona</taxon>
    </lineage>
</organism>
<proteinExistence type="predicted"/>
<dbReference type="AlphaFoldDB" id="A0A0M8ZSZ2"/>
<name>A0A0M8ZSZ2_9HYME</name>
<sequence length="208" mass="23617">MVLQFKQVSKFESKWTISEARNLENLARFMAQIKHVDVHASGNEHRLVTENLMTLVASFARTRLTAISTSKDHDVKIPSQLARLQPGSIALQLNSIIRVFASVKRPEHSKLALVSRADLAIKIKRLDSLFMGEKAVESFETGQNQLKLLIKLHNLRGRSVCLKFAPQRIVRSTTSVYSCGRDSYNAEEIRNTYTSSICQRMVKYRQAV</sequence>
<protein>
    <submittedName>
        <fullName evidence="1">Uncharacterized protein</fullName>
    </submittedName>
</protein>
<dbReference type="EMBL" id="KQ435859">
    <property type="protein sequence ID" value="KOX70500.1"/>
    <property type="molecule type" value="Genomic_DNA"/>
</dbReference>
<reference evidence="1 2" key="1">
    <citation type="submission" date="2015-07" db="EMBL/GenBank/DDBJ databases">
        <title>The genome of Melipona quadrifasciata.</title>
        <authorList>
            <person name="Pan H."/>
            <person name="Kapheim K."/>
        </authorList>
    </citation>
    <scope>NUCLEOTIDE SEQUENCE [LARGE SCALE GENOMIC DNA]</scope>
    <source>
        <strain evidence="1">0111107301</strain>
        <tissue evidence="1">Whole body</tissue>
    </source>
</reference>
<gene>
    <name evidence="1" type="ORF">WN51_02556</name>
</gene>
<keyword evidence="2" id="KW-1185">Reference proteome</keyword>
<evidence type="ECO:0000313" key="2">
    <source>
        <dbReference type="Proteomes" id="UP000053105"/>
    </source>
</evidence>
<accession>A0A0M8ZSZ2</accession>